<dbReference type="InterPro" id="IPR024053">
    <property type="entry name" value="VHL_beta_dom"/>
</dbReference>
<dbReference type="InterPro" id="IPR037140">
    <property type="entry name" value="VHL_beta_dom_sf"/>
</dbReference>
<evidence type="ECO:0000313" key="2">
    <source>
        <dbReference type="EMBL" id="KAG2484141.1"/>
    </source>
</evidence>
<evidence type="ECO:0000313" key="3">
    <source>
        <dbReference type="Proteomes" id="UP000612055"/>
    </source>
</evidence>
<dbReference type="SUPFAM" id="SSF49468">
    <property type="entry name" value="VHL"/>
    <property type="match status" value="1"/>
</dbReference>
<keyword evidence="3" id="KW-1185">Reference proteome</keyword>
<dbReference type="EMBL" id="JAEHOE010000156">
    <property type="protein sequence ID" value="KAG2484141.1"/>
    <property type="molecule type" value="Genomic_DNA"/>
</dbReference>
<dbReference type="OrthoDB" id="413400at2759"/>
<dbReference type="Gene3D" id="2.60.40.780">
    <property type="entry name" value="von Hippel-Lindau disease tumour suppressor, beta domain"/>
    <property type="match status" value="1"/>
</dbReference>
<reference evidence="2" key="1">
    <citation type="journal article" date="2020" name="bioRxiv">
        <title>Comparative genomics of Chlamydomonas.</title>
        <authorList>
            <person name="Craig R.J."/>
            <person name="Hasan A.R."/>
            <person name="Ness R.W."/>
            <person name="Keightley P.D."/>
        </authorList>
    </citation>
    <scope>NUCLEOTIDE SEQUENCE</scope>
    <source>
        <strain evidence="2">CCAP 11/70</strain>
    </source>
</reference>
<dbReference type="Proteomes" id="UP000612055">
    <property type="component" value="Unassembled WGS sequence"/>
</dbReference>
<sequence length="119" mass="12587">MAEQEALPVVSPPNASWTEHHTSPCTINVINNTGRPVQLVWLSYDGSEQVYNVLESGSEAHQNTYTTHVWHIKDEDGRSLIQYAGPSAKIFVTAAGISIVGLPPAPPAPAGAEAGPSDA</sequence>
<evidence type="ECO:0000259" key="1">
    <source>
        <dbReference type="Pfam" id="PF01847"/>
    </source>
</evidence>
<organism evidence="2 3">
    <name type="scientific">Edaphochlamys debaryana</name>
    <dbReference type="NCBI Taxonomy" id="47281"/>
    <lineage>
        <taxon>Eukaryota</taxon>
        <taxon>Viridiplantae</taxon>
        <taxon>Chlorophyta</taxon>
        <taxon>core chlorophytes</taxon>
        <taxon>Chlorophyceae</taxon>
        <taxon>CS clade</taxon>
        <taxon>Chlamydomonadales</taxon>
        <taxon>Chlamydomonadales incertae sedis</taxon>
        <taxon>Edaphochlamys</taxon>
    </lineage>
</organism>
<feature type="domain" description="von Hippel-Lindau disease tumour suppressor beta" evidence="1">
    <location>
        <begin position="24"/>
        <end position="76"/>
    </location>
</feature>
<accession>A0A835XHZ6</accession>
<proteinExistence type="predicted"/>
<gene>
    <name evidence="2" type="ORF">HYH03_017023</name>
</gene>
<dbReference type="Pfam" id="PF01847">
    <property type="entry name" value="VHL"/>
    <property type="match status" value="1"/>
</dbReference>
<dbReference type="InterPro" id="IPR036208">
    <property type="entry name" value="VHL_sf"/>
</dbReference>
<dbReference type="AlphaFoldDB" id="A0A835XHZ6"/>
<comment type="caution">
    <text evidence="2">The sequence shown here is derived from an EMBL/GenBank/DDBJ whole genome shotgun (WGS) entry which is preliminary data.</text>
</comment>
<name>A0A835XHZ6_9CHLO</name>
<protein>
    <recommendedName>
        <fullName evidence="1">von Hippel-Lindau disease tumour suppressor beta domain-containing protein</fullName>
    </recommendedName>
</protein>